<accession>A0A3M7S6Z9</accession>
<gene>
    <name evidence="1" type="ORF">BpHYR1_037461</name>
</gene>
<comment type="caution">
    <text evidence="1">The sequence shown here is derived from an EMBL/GenBank/DDBJ whole genome shotgun (WGS) entry which is preliminary data.</text>
</comment>
<name>A0A3M7S6Z9_BRAPC</name>
<protein>
    <submittedName>
        <fullName evidence="1">Uncharacterized protein</fullName>
    </submittedName>
</protein>
<evidence type="ECO:0000313" key="2">
    <source>
        <dbReference type="Proteomes" id="UP000276133"/>
    </source>
</evidence>
<organism evidence="1 2">
    <name type="scientific">Brachionus plicatilis</name>
    <name type="common">Marine rotifer</name>
    <name type="synonym">Brachionus muelleri</name>
    <dbReference type="NCBI Taxonomy" id="10195"/>
    <lineage>
        <taxon>Eukaryota</taxon>
        <taxon>Metazoa</taxon>
        <taxon>Spiralia</taxon>
        <taxon>Gnathifera</taxon>
        <taxon>Rotifera</taxon>
        <taxon>Eurotatoria</taxon>
        <taxon>Monogononta</taxon>
        <taxon>Pseudotrocha</taxon>
        <taxon>Ploima</taxon>
        <taxon>Brachionidae</taxon>
        <taxon>Brachionus</taxon>
    </lineage>
</organism>
<evidence type="ECO:0000313" key="1">
    <source>
        <dbReference type="EMBL" id="RNA31350.1"/>
    </source>
</evidence>
<proteinExistence type="predicted"/>
<keyword evidence="2" id="KW-1185">Reference proteome</keyword>
<dbReference type="AlphaFoldDB" id="A0A3M7S6Z9"/>
<sequence>MIKNILVFISESKTLVKFIVNRDLKKKILERCNLRNYSKTRLDYFSTRFKKLILFPARTFTQYHRIQ</sequence>
<reference evidence="1 2" key="1">
    <citation type="journal article" date="2018" name="Sci. Rep.">
        <title>Genomic signatures of local adaptation to the degree of environmental predictability in rotifers.</title>
        <authorList>
            <person name="Franch-Gras L."/>
            <person name="Hahn C."/>
            <person name="Garcia-Roger E.M."/>
            <person name="Carmona M.J."/>
            <person name="Serra M."/>
            <person name="Gomez A."/>
        </authorList>
    </citation>
    <scope>NUCLEOTIDE SEQUENCE [LARGE SCALE GENOMIC DNA]</scope>
    <source>
        <strain evidence="1">HYR1</strain>
    </source>
</reference>
<dbReference type="EMBL" id="REGN01001951">
    <property type="protein sequence ID" value="RNA31350.1"/>
    <property type="molecule type" value="Genomic_DNA"/>
</dbReference>
<dbReference type="Proteomes" id="UP000276133">
    <property type="component" value="Unassembled WGS sequence"/>
</dbReference>